<keyword evidence="2" id="KW-0547">Nucleotide-binding</keyword>
<dbReference type="InterPro" id="IPR003593">
    <property type="entry name" value="AAA+_ATPase"/>
</dbReference>
<keyword evidence="1" id="KW-0813">Transport</keyword>
<evidence type="ECO:0000259" key="4">
    <source>
        <dbReference type="PROSITE" id="PS50893"/>
    </source>
</evidence>
<reference evidence="5 6" key="1">
    <citation type="submission" date="2019-03" db="EMBL/GenBank/DDBJ databases">
        <title>Genomic Encyclopedia of Type Strains, Phase IV (KMG-IV): sequencing the most valuable type-strain genomes for metagenomic binning, comparative biology and taxonomic classification.</title>
        <authorList>
            <person name="Goeker M."/>
        </authorList>
    </citation>
    <scope>NUCLEOTIDE SEQUENCE [LARGE SCALE GENOMIC DNA]</scope>
    <source>
        <strain evidence="5 6">DSM 5604</strain>
    </source>
</reference>
<accession>A0A4R6XCT5</accession>
<gene>
    <name evidence="5" type="ORF">C8D85_0349</name>
</gene>
<organism evidence="5 6">
    <name type="scientific">Marinomonas communis</name>
    <dbReference type="NCBI Taxonomy" id="28254"/>
    <lineage>
        <taxon>Bacteria</taxon>
        <taxon>Pseudomonadati</taxon>
        <taxon>Pseudomonadota</taxon>
        <taxon>Gammaproteobacteria</taxon>
        <taxon>Oceanospirillales</taxon>
        <taxon>Oceanospirillaceae</taxon>
        <taxon>Marinomonas</taxon>
    </lineage>
</organism>
<evidence type="ECO:0000313" key="6">
    <source>
        <dbReference type="Proteomes" id="UP000295729"/>
    </source>
</evidence>
<evidence type="ECO:0000256" key="1">
    <source>
        <dbReference type="ARBA" id="ARBA00022448"/>
    </source>
</evidence>
<protein>
    <submittedName>
        <fullName evidence="5">Putative thiamine transport system ATP-binding protein</fullName>
    </submittedName>
</protein>
<dbReference type="PANTHER" id="PTHR42781:SF4">
    <property type="entry name" value="SPERMIDINE_PUTRESCINE IMPORT ATP-BINDING PROTEIN POTA"/>
    <property type="match status" value="1"/>
</dbReference>
<sequence length="210" mass="23160">MLTLKNVYIARDHAPIIAPVSETINAGEVLALMGPSGVGKSSLLAYLSGTLPSGLSGHGEVTLEHLAIQDLPIEKRQLGLLQQSPLLFNHLTVEENLLFAYKSPESRFLRKQAIRSKLEEIGLEGLEHQLPQHLSGGQQARLALLRTLLAKPKALLLDEPFSKLDHSLRAEMRELVLDAIQKTQVPTILVTHDQEDADLMATRVYSLRSI</sequence>
<comment type="caution">
    <text evidence="5">The sequence shown here is derived from an EMBL/GenBank/DDBJ whole genome shotgun (WGS) entry which is preliminary data.</text>
</comment>
<dbReference type="InterPro" id="IPR017871">
    <property type="entry name" value="ABC_transporter-like_CS"/>
</dbReference>
<evidence type="ECO:0000256" key="3">
    <source>
        <dbReference type="ARBA" id="ARBA00022840"/>
    </source>
</evidence>
<dbReference type="AlphaFoldDB" id="A0A4R6XCT5"/>
<evidence type="ECO:0000256" key="2">
    <source>
        <dbReference type="ARBA" id="ARBA00022741"/>
    </source>
</evidence>
<dbReference type="SUPFAM" id="SSF52540">
    <property type="entry name" value="P-loop containing nucleoside triphosphate hydrolases"/>
    <property type="match status" value="1"/>
</dbReference>
<dbReference type="PANTHER" id="PTHR42781">
    <property type="entry name" value="SPERMIDINE/PUTRESCINE IMPORT ATP-BINDING PROTEIN POTA"/>
    <property type="match status" value="1"/>
</dbReference>
<dbReference type="Pfam" id="PF00005">
    <property type="entry name" value="ABC_tran"/>
    <property type="match status" value="1"/>
</dbReference>
<dbReference type="InterPro" id="IPR003439">
    <property type="entry name" value="ABC_transporter-like_ATP-bd"/>
</dbReference>
<dbReference type="PROSITE" id="PS50893">
    <property type="entry name" value="ABC_TRANSPORTER_2"/>
    <property type="match status" value="1"/>
</dbReference>
<dbReference type="SMART" id="SM00382">
    <property type="entry name" value="AAA"/>
    <property type="match status" value="1"/>
</dbReference>
<dbReference type="InterPro" id="IPR027417">
    <property type="entry name" value="P-loop_NTPase"/>
</dbReference>
<dbReference type="Gene3D" id="3.40.50.300">
    <property type="entry name" value="P-loop containing nucleotide triphosphate hydrolases"/>
    <property type="match status" value="1"/>
</dbReference>
<dbReference type="InterPro" id="IPR050093">
    <property type="entry name" value="ABC_SmlMolc_Importer"/>
</dbReference>
<name>A0A4R6XCT5_9GAMM</name>
<dbReference type="Proteomes" id="UP000295729">
    <property type="component" value="Unassembled WGS sequence"/>
</dbReference>
<dbReference type="GO" id="GO:0005524">
    <property type="term" value="F:ATP binding"/>
    <property type="evidence" value="ECO:0007669"/>
    <property type="project" value="UniProtKB-KW"/>
</dbReference>
<keyword evidence="6" id="KW-1185">Reference proteome</keyword>
<evidence type="ECO:0000313" key="5">
    <source>
        <dbReference type="EMBL" id="TDR14997.1"/>
    </source>
</evidence>
<dbReference type="PROSITE" id="PS00211">
    <property type="entry name" value="ABC_TRANSPORTER_1"/>
    <property type="match status" value="1"/>
</dbReference>
<dbReference type="RefSeq" id="WP_133559630.1">
    <property type="nucleotide sequence ID" value="NZ_SNZA01000001.1"/>
</dbReference>
<dbReference type="GO" id="GO:0016887">
    <property type="term" value="F:ATP hydrolysis activity"/>
    <property type="evidence" value="ECO:0007669"/>
    <property type="project" value="InterPro"/>
</dbReference>
<keyword evidence="3 5" id="KW-0067">ATP-binding</keyword>
<feature type="domain" description="ABC transporter" evidence="4">
    <location>
        <begin position="2"/>
        <end position="210"/>
    </location>
</feature>
<proteinExistence type="predicted"/>
<dbReference type="OrthoDB" id="9802264at2"/>
<dbReference type="EMBL" id="SNZA01000001">
    <property type="protein sequence ID" value="TDR14997.1"/>
    <property type="molecule type" value="Genomic_DNA"/>
</dbReference>